<keyword evidence="3" id="KW-0789">Thiol protease inhibitor</keyword>
<dbReference type="Proteomes" id="UP001556367">
    <property type="component" value="Unassembled WGS sequence"/>
</dbReference>
<dbReference type="Gene3D" id="2.80.10.50">
    <property type="match status" value="1"/>
</dbReference>
<proteinExistence type="inferred from homology"/>
<name>A0ABR3IZ45_9AGAR</name>
<dbReference type="EMBL" id="JASNQZ010000014">
    <property type="protein sequence ID" value="KAL0948591.1"/>
    <property type="molecule type" value="Genomic_DNA"/>
</dbReference>
<evidence type="ECO:0000256" key="1">
    <source>
        <dbReference type="ARBA" id="ARBA00011738"/>
    </source>
</evidence>
<gene>
    <name evidence="6" type="ORF">HGRIS_011149</name>
</gene>
<evidence type="ECO:0000256" key="5">
    <source>
        <dbReference type="ARBA" id="ARBA00025775"/>
    </source>
</evidence>
<evidence type="ECO:0000313" key="7">
    <source>
        <dbReference type="Proteomes" id="UP001556367"/>
    </source>
</evidence>
<evidence type="ECO:0000256" key="2">
    <source>
        <dbReference type="ARBA" id="ARBA00022690"/>
    </source>
</evidence>
<comment type="subunit">
    <text evidence="1">Homodimer.</text>
</comment>
<dbReference type="Pfam" id="PF10467">
    <property type="entry name" value="Inhibitor_I48"/>
    <property type="match status" value="1"/>
</dbReference>
<organism evidence="6 7">
    <name type="scientific">Hohenbuehelia grisea</name>
    <dbReference type="NCBI Taxonomy" id="104357"/>
    <lineage>
        <taxon>Eukaryota</taxon>
        <taxon>Fungi</taxon>
        <taxon>Dikarya</taxon>
        <taxon>Basidiomycota</taxon>
        <taxon>Agaricomycotina</taxon>
        <taxon>Agaricomycetes</taxon>
        <taxon>Agaricomycetidae</taxon>
        <taxon>Agaricales</taxon>
        <taxon>Pleurotineae</taxon>
        <taxon>Pleurotaceae</taxon>
        <taxon>Hohenbuehelia</taxon>
    </lineage>
</organism>
<evidence type="ECO:0000256" key="3">
    <source>
        <dbReference type="ARBA" id="ARBA00022704"/>
    </source>
</evidence>
<evidence type="ECO:0000313" key="6">
    <source>
        <dbReference type="EMBL" id="KAL0948591.1"/>
    </source>
</evidence>
<keyword evidence="7" id="KW-1185">Reference proteome</keyword>
<protein>
    <submittedName>
        <fullName evidence="6">Uncharacterized protein</fullName>
    </submittedName>
</protein>
<dbReference type="InterPro" id="IPR019508">
    <property type="entry name" value="Prot_inh_I48_clitocypin"/>
</dbReference>
<comment type="caution">
    <text evidence="6">The sequence shown here is derived from an EMBL/GenBank/DDBJ whole genome shotgun (WGS) entry which is preliminary data.</text>
</comment>
<reference evidence="7" key="1">
    <citation type="submission" date="2024-06" db="EMBL/GenBank/DDBJ databases">
        <title>Multi-omics analyses provide insights into the biosynthesis of the anticancer antibiotic pleurotin in Hohenbuehelia grisea.</title>
        <authorList>
            <person name="Weaver J.A."/>
            <person name="Alberti F."/>
        </authorList>
    </citation>
    <scope>NUCLEOTIDE SEQUENCE [LARGE SCALE GENOMIC DNA]</scope>
    <source>
        <strain evidence="7">T-177</strain>
    </source>
</reference>
<evidence type="ECO:0000256" key="4">
    <source>
        <dbReference type="ARBA" id="ARBA00024855"/>
    </source>
</evidence>
<accession>A0ABR3IZ45</accession>
<comment type="similarity">
    <text evidence="5">Belongs to the protease inhibitor I48 family.</text>
</comment>
<comment type="function">
    <text evidence="4">Binds and inhibits cysteine proteinases. Inhibits most strongly papain and cathepsin L, more weakly bromelain and cathepsin B while it is completely ineffective against cathepsin H.</text>
</comment>
<keyword evidence="2" id="KW-0646">Protease inhibitor</keyword>
<sequence length="162" mass="17766">MSVAKYRMRASPAAGVGGMYATSHGENKPVTTAALGLNIQGDVLQESQLWATLPGDITMDKYRVCLYDPSTNFSLGLGVPEKLVPGEPMILTTEEHQVVWYLQPFDVPGVGKAYTLRPDVEVMGAKWFAGTNRDGQIVVKALLLNAPKEDIPYWVLERENDA</sequence>